<gene>
    <name evidence="3" type="ORF">SAMN04487989_104226</name>
</gene>
<dbReference type="STRING" id="649333.SAMN04487989_104226"/>
<protein>
    <submittedName>
        <fullName evidence="3">Outer membrane protein beta-barrel domain-containing protein</fullName>
    </submittedName>
</protein>
<keyword evidence="1" id="KW-0732">Signal</keyword>
<name>A0A1I5C5R8_9FLAO</name>
<dbReference type="AlphaFoldDB" id="A0A1I5C5R8"/>
<evidence type="ECO:0000259" key="2">
    <source>
        <dbReference type="Pfam" id="PF13568"/>
    </source>
</evidence>
<keyword evidence="4" id="KW-1185">Reference proteome</keyword>
<feature type="domain" description="Outer membrane protein beta-barrel" evidence="2">
    <location>
        <begin position="20"/>
        <end position="191"/>
    </location>
</feature>
<dbReference type="Proteomes" id="UP000198705">
    <property type="component" value="Unassembled WGS sequence"/>
</dbReference>
<evidence type="ECO:0000313" key="3">
    <source>
        <dbReference type="EMBL" id="SFN82345.1"/>
    </source>
</evidence>
<reference evidence="4" key="1">
    <citation type="submission" date="2016-10" db="EMBL/GenBank/DDBJ databases">
        <authorList>
            <person name="Varghese N."/>
            <person name="Submissions S."/>
        </authorList>
    </citation>
    <scope>NUCLEOTIDE SEQUENCE [LARGE SCALE GENOMIC DNA]</scope>
    <source>
        <strain evidence="4">DSM 23925</strain>
    </source>
</reference>
<feature type="signal peptide" evidence="1">
    <location>
        <begin position="1"/>
        <end position="20"/>
    </location>
</feature>
<dbReference type="Pfam" id="PF13568">
    <property type="entry name" value="OMP_b-brl_2"/>
    <property type="match status" value="1"/>
</dbReference>
<dbReference type="InterPro" id="IPR025665">
    <property type="entry name" value="Beta-barrel_OMP_2"/>
</dbReference>
<organism evidence="3 4">
    <name type="scientific">Bizionia echini</name>
    <dbReference type="NCBI Taxonomy" id="649333"/>
    <lineage>
        <taxon>Bacteria</taxon>
        <taxon>Pseudomonadati</taxon>
        <taxon>Bacteroidota</taxon>
        <taxon>Flavobacteriia</taxon>
        <taxon>Flavobacteriales</taxon>
        <taxon>Flavobacteriaceae</taxon>
        <taxon>Bizionia</taxon>
    </lineage>
</organism>
<dbReference type="RefSeq" id="WP_092208590.1">
    <property type="nucleotide sequence ID" value="NZ_FOVN01000004.1"/>
</dbReference>
<evidence type="ECO:0000256" key="1">
    <source>
        <dbReference type="SAM" id="SignalP"/>
    </source>
</evidence>
<dbReference type="EMBL" id="FOVN01000004">
    <property type="protein sequence ID" value="SFN82345.1"/>
    <property type="molecule type" value="Genomic_DNA"/>
</dbReference>
<sequence length="223" mass="25044">MKKLFLSTAIAFFSFATVSAQDVRFGVKGGVNFANVAGDYGYTGFDEVYGDSEMKVGFHIGGLAELKLSDKFALQPELLFSSQGYKSNYFDFDDRKVDYNVNLSYVNIPIMAKFFPIEGLSIEAGPQVGFLVSAKDEFNDYENDLFDDDEDIDTKDLYKSIDFGLNFGVSYELPSGLFFSARYNLGLSKVDDEDFYDDIDGDFGLFSFSRKNRVIQLSAGFMF</sequence>
<accession>A0A1I5C5R8</accession>
<proteinExistence type="predicted"/>
<evidence type="ECO:0000313" key="4">
    <source>
        <dbReference type="Proteomes" id="UP000198705"/>
    </source>
</evidence>
<feature type="chain" id="PRO_5011572902" evidence="1">
    <location>
        <begin position="21"/>
        <end position="223"/>
    </location>
</feature>
<dbReference type="OrthoDB" id="947434at2"/>